<dbReference type="EMBL" id="CP144745">
    <property type="protein sequence ID" value="WVZ51672.1"/>
    <property type="molecule type" value="Genomic_DNA"/>
</dbReference>
<feature type="domain" description="Reverse transcriptase Ty1/copia-type" evidence="2">
    <location>
        <begin position="133"/>
        <end position="347"/>
    </location>
</feature>
<dbReference type="AlphaFoldDB" id="A0AAQ3PIA7"/>
<evidence type="ECO:0000259" key="2">
    <source>
        <dbReference type="Pfam" id="PF07727"/>
    </source>
</evidence>
<dbReference type="Pfam" id="PF07727">
    <property type="entry name" value="RVT_2"/>
    <property type="match status" value="1"/>
</dbReference>
<name>A0AAQ3PIA7_PASNO</name>
<dbReference type="InterPro" id="IPR043502">
    <property type="entry name" value="DNA/RNA_pol_sf"/>
</dbReference>
<feature type="region of interest" description="Disordered" evidence="1">
    <location>
        <begin position="46"/>
        <end position="81"/>
    </location>
</feature>
<sequence length="602" mass="67242">MSIPVVNSYDSGAFLPDTYCPVVAALAGGSSSAAVSEPEAPVVTVAPEAPTVANEEPEQPPTGEISASEPAQEPLRKSQQNRRSAIFADYEVYVSEDADIEGDPTSFEEAMRGPHSSKWLAAMEDEMRSMSTNKVWILEEIPKGAKTIGCKWVYQTKHDSKGNIERHKARLIAKGFTQREGIDYTETFSPVSSKDSFRIIMALVAHYDLELHQMDVKTTFLNGDLYENVFMAQPKGFVVKGKENLGNPFMAEQASRQWYLKFDKTIRSFDFKENIEDNCIYTKFKNGKFIFLVLYVDDILLASSDMNLLLKTKNFLSSNFDTKDLGEAPYVLGIEIHRDRKKGGYSIHKCKASPIPIVQGDVFGNTLCPKNKYEIDRMKSVPYASAVGSIMYTQVCIRPDLAFTIRMFSRYQKNPGVEHWIAVKKTLRYLQGTKSLILTYRKSNALEIVGYSDADIAGCRDIRKSTSGYIFTLAGGAISSKQSIVASSTEYAEIIACYEATGQALWLKKFVPGLKVVDSIEKPLKLYCDNEPAISYSYNNKSSNAAKCIDIEYYVVKEKVQDQTIMLEHIKSAQMLTDPLTKGLSPKKFIEHVAGIGLKEDL</sequence>
<dbReference type="PANTHER" id="PTHR11439">
    <property type="entry name" value="GAG-POL-RELATED RETROTRANSPOSON"/>
    <property type="match status" value="1"/>
</dbReference>
<evidence type="ECO:0000313" key="4">
    <source>
        <dbReference type="Proteomes" id="UP001341281"/>
    </source>
</evidence>
<dbReference type="Proteomes" id="UP001341281">
    <property type="component" value="Chromosome 01"/>
</dbReference>
<reference evidence="3 4" key="1">
    <citation type="submission" date="2024-02" db="EMBL/GenBank/DDBJ databases">
        <title>High-quality chromosome-scale genome assembly of Pensacola bahiagrass (Paspalum notatum Flugge var. saurae).</title>
        <authorList>
            <person name="Vega J.M."/>
            <person name="Podio M."/>
            <person name="Orjuela J."/>
            <person name="Siena L.A."/>
            <person name="Pessino S.C."/>
            <person name="Combes M.C."/>
            <person name="Mariac C."/>
            <person name="Albertini E."/>
            <person name="Pupilli F."/>
            <person name="Ortiz J.P.A."/>
            <person name="Leblanc O."/>
        </authorList>
    </citation>
    <scope>NUCLEOTIDE SEQUENCE [LARGE SCALE GENOMIC DNA]</scope>
    <source>
        <strain evidence="3">R1</strain>
        <tissue evidence="3">Leaf</tissue>
    </source>
</reference>
<dbReference type="CDD" id="cd09272">
    <property type="entry name" value="RNase_HI_RT_Ty1"/>
    <property type="match status" value="1"/>
</dbReference>
<dbReference type="PANTHER" id="PTHR11439:SF467">
    <property type="entry name" value="INTEGRASE CATALYTIC DOMAIN-CONTAINING PROTEIN"/>
    <property type="match status" value="1"/>
</dbReference>
<proteinExistence type="predicted"/>
<evidence type="ECO:0000313" key="3">
    <source>
        <dbReference type="EMBL" id="WVZ51672.1"/>
    </source>
</evidence>
<dbReference type="SUPFAM" id="SSF56672">
    <property type="entry name" value="DNA/RNA polymerases"/>
    <property type="match status" value="1"/>
</dbReference>
<dbReference type="InterPro" id="IPR013103">
    <property type="entry name" value="RVT_2"/>
</dbReference>
<accession>A0AAQ3PIA7</accession>
<keyword evidence="4" id="KW-1185">Reference proteome</keyword>
<organism evidence="3 4">
    <name type="scientific">Paspalum notatum var. saurae</name>
    <dbReference type="NCBI Taxonomy" id="547442"/>
    <lineage>
        <taxon>Eukaryota</taxon>
        <taxon>Viridiplantae</taxon>
        <taxon>Streptophyta</taxon>
        <taxon>Embryophyta</taxon>
        <taxon>Tracheophyta</taxon>
        <taxon>Spermatophyta</taxon>
        <taxon>Magnoliopsida</taxon>
        <taxon>Liliopsida</taxon>
        <taxon>Poales</taxon>
        <taxon>Poaceae</taxon>
        <taxon>PACMAD clade</taxon>
        <taxon>Panicoideae</taxon>
        <taxon>Andropogonodae</taxon>
        <taxon>Paspaleae</taxon>
        <taxon>Paspalinae</taxon>
        <taxon>Paspalum</taxon>
    </lineage>
</organism>
<gene>
    <name evidence="3" type="ORF">U9M48_002788</name>
</gene>
<evidence type="ECO:0000256" key="1">
    <source>
        <dbReference type="SAM" id="MobiDB-lite"/>
    </source>
</evidence>
<protein>
    <recommendedName>
        <fullName evidence="2">Reverse transcriptase Ty1/copia-type domain-containing protein</fullName>
    </recommendedName>
</protein>